<dbReference type="GO" id="GO:0016020">
    <property type="term" value="C:membrane"/>
    <property type="evidence" value="ECO:0007669"/>
    <property type="project" value="InterPro"/>
</dbReference>
<dbReference type="PANTHER" id="PTHR32089:SF112">
    <property type="entry name" value="LYSOZYME-LIKE PROTEIN-RELATED"/>
    <property type="match status" value="1"/>
</dbReference>
<keyword evidence="4" id="KW-0175">Coiled coil</keyword>
<keyword evidence="5" id="KW-1133">Transmembrane helix</keyword>
<name>A0A379A0G8_9HYPH</name>
<dbReference type="InterPro" id="IPR003660">
    <property type="entry name" value="HAMP_dom"/>
</dbReference>
<dbReference type="Gene3D" id="6.10.340.10">
    <property type="match status" value="1"/>
</dbReference>
<evidence type="ECO:0000256" key="3">
    <source>
        <dbReference type="PROSITE-ProRule" id="PRU00284"/>
    </source>
</evidence>
<gene>
    <name evidence="8" type="primary">tsr</name>
    <name evidence="8" type="ORF">NCTC13350_03832</name>
</gene>
<dbReference type="InterPro" id="IPR004089">
    <property type="entry name" value="MCPsignal_dom"/>
</dbReference>
<keyword evidence="5" id="KW-0472">Membrane</keyword>
<evidence type="ECO:0000256" key="5">
    <source>
        <dbReference type="SAM" id="Phobius"/>
    </source>
</evidence>
<dbReference type="PROSITE" id="PS50111">
    <property type="entry name" value="CHEMOTAXIS_TRANSDUC_2"/>
    <property type="match status" value="1"/>
</dbReference>
<feature type="domain" description="HAMP" evidence="7">
    <location>
        <begin position="345"/>
        <end position="398"/>
    </location>
</feature>
<dbReference type="SUPFAM" id="SSF58104">
    <property type="entry name" value="Methyl-accepting chemotaxis protein (MCP) signaling domain"/>
    <property type="match status" value="1"/>
</dbReference>
<proteinExistence type="inferred from homology"/>
<comment type="similarity">
    <text evidence="2">Belongs to the methyl-accepting chemotaxis (MCP) protein family.</text>
</comment>
<evidence type="ECO:0000259" key="7">
    <source>
        <dbReference type="PROSITE" id="PS50885"/>
    </source>
</evidence>
<dbReference type="Pfam" id="PF00672">
    <property type="entry name" value="HAMP"/>
    <property type="match status" value="1"/>
</dbReference>
<evidence type="ECO:0000256" key="4">
    <source>
        <dbReference type="SAM" id="Coils"/>
    </source>
</evidence>
<dbReference type="EMBL" id="UGSK01000001">
    <property type="protein sequence ID" value="SUB02858.1"/>
    <property type="molecule type" value="Genomic_DNA"/>
</dbReference>
<dbReference type="PROSITE" id="PS51257">
    <property type="entry name" value="PROKAR_LIPOPROTEIN"/>
    <property type="match status" value="1"/>
</dbReference>
<organism evidence="8 9">
    <name type="scientific">Pannonibacter phragmitetus</name>
    <dbReference type="NCBI Taxonomy" id="121719"/>
    <lineage>
        <taxon>Bacteria</taxon>
        <taxon>Pseudomonadati</taxon>
        <taxon>Pseudomonadota</taxon>
        <taxon>Alphaproteobacteria</taxon>
        <taxon>Hyphomicrobiales</taxon>
        <taxon>Stappiaceae</taxon>
        <taxon>Pannonibacter</taxon>
    </lineage>
</organism>
<dbReference type="GO" id="GO:0007165">
    <property type="term" value="P:signal transduction"/>
    <property type="evidence" value="ECO:0007669"/>
    <property type="project" value="UniProtKB-KW"/>
</dbReference>
<keyword evidence="8" id="KW-0675">Receptor</keyword>
<accession>A0A379A0G8</accession>
<dbReference type="PROSITE" id="PS50885">
    <property type="entry name" value="HAMP"/>
    <property type="match status" value="1"/>
</dbReference>
<dbReference type="CDD" id="cd06225">
    <property type="entry name" value="HAMP"/>
    <property type="match status" value="1"/>
</dbReference>
<dbReference type="SMART" id="SM00283">
    <property type="entry name" value="MA"/>
    <property type="match status" value="1"/>
</dbReference>
<feature type="domain" description="Methyl-accepting transducer" evidence="6">
    <location>
        <begin position="432"/>
        <end position="675"/>
    </location>
</feature>
<dbReference type="Proteomes" id="UP000255000">
    <property type="component" value="Unassembled WGS sequence"/>
</dbReference>
<dbReference type="Gene3D" id="1.10.287.950">
    <property type="entry name" value="Methyl-accepting chemotaxis protein"/>
    <property type="match status" value="1"/>
</dbReference>
<dbReference type="AlphaFoldDB" id="A0A379A0G8"/>
<dbReference type="SMART" id="SM00304">
    <property type="entry name" value="HAMP"/>
    <property type="match status" value="1"/>
</dbReference>
<feature type="coiled-coil region" evidence="4">
    <location>
        <begin position="389"/>
        <end position="416"/>
    </location>
</feature>
<keyword evidence="1 3" id="KW-0807">Transducer</keyword>
<protein>
    <submittedName>
        <fullName evidence="8">Serine chemoreceptor protein</fullName>
    </submittedName>
</protein>
<sequence>MRLSLILRAVVGTLAATACLITGWISIESNSRLQKYSLANARVKTMQALSDIPANANAERGLITLLLDSETAAERSREADITKSRQPTDAAFTKALDAAAELAALEPASAAAADIVKKSQADWLQMRAANDRLVYSSPLEQRRKASQETFSASANMNRTILDTIDREMEILAEVDGVALDYSKLARTVWQLRDTGGRQAGMMQGFVVGGKALTPEQLETFTRLDGEVRQIWSEIIKEADKPGANPAVKAAIAGAKANYVDAFASLKADVQPGFATGQFSIDGNAYRQRGVALWPAVLAVRDAAFEAALQRIETLRAEAASSLYSTLALMAFVLLTAAAAFWIIAAKVIRPMNAMTGAMSQIAHGNLDIPIPSSGRDDEIGEMAKAVTVFRDNAIQIRSAEQEKEEMKARAEAMRRQELDALASGFEADVMGVAQALAEAALNLERNAGQMGTQAERTSSRAGAVAAASEQASANVRTVAAATEEMSNSTREISRQVQVSAEITVKANTEAARAGNMAEGLAQAAQKIGEIVNLINQIASQTNLLALNATIEAARAGEAGRGFAVVATEVKDLAAQTAKATEEIASLVSDVQSGTSNVVGAIQGIRSVVGEISDIAGMISGSIDEQYKATTEILHNVEEAATGTVEVSRNITDVNEAAELTGHIARDVVSASNGISGQAEELKGKVEGFVRRVRAG</sequence>
<evidence type="ECO:0000259" key="6">
    <source>
        <dbReference type="PROSITE" id="PS50111"/>
    </source>
</evidence>
<dbReference type="PANTHER" id="PTHR32089">
    <property type="entry name" value="METHYL-ACCEPTING CHEMOTAXIS PROTEIN MCPB"/>
    <property type="match status" value="1"/>
</dbReference>
<dbReference type="Pfam" id="PF00015">
    <property type="entry name" value="MCPsignal"/>
    <property type="match status" value="1"/>
</dbReference>
<reference evidence="8 9" key="1">
    <citation type="submission" date="2018-06" db="EMBL/GenBank/DDBJ databases">
        <authorList>
            <consortium name="Pathogen Informatics"/>
            <person name="Doyle S."/>
        </authorList>
    </citation>
    <scope>NUCLEOTIDE SEQUENCE [LARGE SCALE GENOMIC DNA]</scope>
    <source>
        <strain evidence="8 9">NCTC13350</strain>
    </source>
</reference>
<evidence type="ECO:0000313" key="8">
    <source>
        <dbReference type="EMBL" id="SUB02858.1"/>
    </source>
</evidence>
<evidence type="ECO:0000256" key="2">
    <source>
        <dbReference type="ARBA" id="ARBA00029447"/>
    </source>
</evidence>
<feature type="transmembrane region" description="Helical" evidence="5">
    <location>
        <begin position="322"/>
        <end position="344"/>
    </location>
</feature>
<evidence type="ECO:0000313" key="9">
    <source>
        <dbReference type="Proteomes" id="UP000255000"/>
    </source>
</evidence>
<evidence type="ECO:0000256" key="1">
    <source>
        <dbReference type="ARBA" id="ARBA00023224"/>
    </source>
</evidence>
<keyword evidence="5" id="KW-0812">Transmembrane</keyword>